<keyword evidence="8" id="KW-0460">Magnesium</keyword>
<dbReference type="InterPro" id="IPR025200">
    <property type="entry name" value="PPK_C_dom2"/>
</dbReference>
<evidence type="ECO:0000259" key="12">
    <source>
        <dbReference type="Pfam" id="PF17941"/>
    </source>
</evidence>
<evidence type="ECO:0000259" key="9">
    <source>
        <dbReference type="Pfam" id="PF02503"/>
    </source>
</evidence>
<dbReference type="SUPFAM" id="SSF140356">
    <property type="entry name" value="PPK N-terminal domain-like"/>
    <property type="match status" value="1"/>
</dbReference>
<organism evidence="13">
    <name type="scientific">freshwater metagenome</name>
    <dbReference type="NCBI Taxonomy" id="449393"/>
    <lineage>
        <taxon>unclassified sequences</taxon>
        <taxon>metagenomes</taxon>
        <taxon>ecological metagenomes</taxon>
    </lineage>
</organism>
<evidence type="ECO:0000256" key="5">
    <source>
        <dbReference type="ARBA" id="ARBA00022741"/>
    </source>
</evidence>
<reference evidence="13" key="1">
    <citation type="submission" date="2020-05" db="EMBL/GenBank/DDBJ databases">
        <authorList>
            <person name="Chiriac C."/>
            <person name="Salcher M."/>
            <person name="Ghai R."/>
            <person name="Kavagutti S V."/>
        </authorList>
    </citation>
    <scope>NUCLEOTIDE SEQUENCE</scope>
</reference>
<dbReference type="EMBL" id="CAEZYR010000111">
    <property type="protein sequence ID" value="CAB4761760.1"/>
    <property type="molecule type" value="Genomic_DNA"/>
</dbReference>
<dbReference type="Gene3D" id="3.30.1840.10">
    <property type="entry name" value="Polyphosphate kinase middle domain"/>
    <property type="match status" value="1"/>
</dbReference>
<evidence type="ECO:0000256" key="6">
    <source>
        <dbReference type="ARBA" id="ARBA00022777"/>
    </source>
</evidence>
<evidence type="ECO:0000313" key="13">
    <source>
        <dbReference type="EMBL" id="CAB4761760.1"/>
    </source>
</evidence>
<protein>
    <recommendedName>
        <fullName evidence="1">ATP-polyphosphate phosphotransferase</fullName>
        <ecNumber evidence="1">2.7.4.1</ecNumber>
    </recommendedName>
</protein>
<dbReference type="InterPro" id="IPR024953">
    <property type="entry name" value="PP_kinase_middle"/>
</dbReference>
<keyword evidence="4" id="KW-0479">Metal-binding</keyword>
<evidence type="ECO:0000259" key="11">
    <source>
        <dbReference type="Pfam" id="PF13090"/>
    </source>
</evidence>
<dbReference type="SUPFAM" id="SSF143724">
    <property type="entry name" value="PHP14-like"/>
    <property type="match status" value="1"/>
</dbReference>
<dbReference type="Gene3D" id="3.30.870.10">
    <property type="entry name" value="Endonuclease Chain A"/>
    <property type="match status" value="2"/>
</dbReference>
<dbReference type="NCBIfam" id="NF003918">
    <property type="entry name" value="PRK05443.1-2"/>
    <property type="match status" value="1"/>
</dbReference>
<evidence type="ECO:0000256" key="3">
    <source>
        <dbReference type="ARBA" id="ARBA00022679"/>
    </source>
</evidence>
<evidence type="ECO:0000256" key="2">
    <source>
        <dbReference type="ARBA" id="ARBA00022553"/>
    </source>
</evidence>
<dbReference type="EC" id="2.7.4.1" evidence="1"/>
<feature type="domain" description="Polyphosphate kinase N-terminal" evidence="10">
    <location>
        <begin position="21"/>
        <end position="126"/>
    </location>
</feature>
<dbReference type="CDD" id="cd09168">
    <property type="entry name" value="PLDc_PaPPK1_C2_like"/>
    <property type="match status" value="1"/>
</dbReference>
<name>A0A6J6UPS2_9ZZZZ</name>
<dbReference type="SUPFAM" id="SSF56024">
    <property type="entry name" value="Phospholipase D/nuclease"/>
    <property type="match status" value="2"/>
</dbReference>
<dbReference type="PANTHER" id="PTHR30218:SF0">
    <property type="entry name" value="POLYPHOSPHATE KINASE"/>
    <property type="match status" value="1"/>
</dbReference>
<dbReference type="AlphaFoldDB" id="A0A6J6UPS2"/>
<feature type="domain" description="Polyphosphate kinase C-terminal" evidence="11">
    <location>
        <begin position="514"/>
        <end position="673"/>
    </location>
</feature>
<dbReference type="NCBIfam" id="NF003921">
    <property type="entry name" value="PRK05443.2-2"/>
    <property type="match status" value="1"/>
</dbReference>
<dbReference type="HAMAP" id="MF_00347">
    <property type="entry name" value="Polyphosphate_kinase"/>
    <property type="match status" value="1"/>
</dbReference>
<dbReference type="Pfam" id="PF02503">
    <property type="entry name" value="PP_kinase"/>
    <property type="match status" value="1"/>
</dbReference>
<dbReference type="InterPro" id="IPR036830">
    <property type="entry name" value="PP_kinase_middle_dom_sf"/>
</dbReference>
<feature type="domain" description="Polyphosphate kinase C-terminal" evidence="12">
    <location>
        <begin position="341"/>
        <end position="505"/>
    </location>
</feature>
<dbReference type="GO" id="GO:0008976">
    <property type="term" value="F:polyphosphate kinase activity"/>
    <property type="evidence" value="ECO:0007669"/>
    <property type="project" value="UniProtKB-EC"/>
</dbReference>
<dbReference type="Pfam" id="PF17941">
    <property type="entry name" value="PP_kinase_C_1"/>
    <property type="match status" value="1"/>
</dbReference>
<dbReference type="NCBIfam" id="TIGR03705">
    <property type="entry name" value="poly_P_kin"/>
    <property type="match status" value="1"/>
</dbReference>
<dbReference type="FunFam" id="3.30.870.10:FF:000001">
    <property type="entry name" value="Polyphosphate kinase"/>
    <property type="match status" value="1"/>
</dbReference>
<keyword evidence="2" id="KW-0597">Phosphoprotein</keyword>
<gene>
    <name evidence="13" type="ORF">UFOPK2754_02456</name>
    <name evidence="14" type="ORF">UFOPK3139_01417</name>
</gene>
<evidence type="ECO:0000313" key="14">
    <source>
        <dbReference type="EMBL" id="CAB4830545.1"/>
    </source>
</evidence>
<keyword evidence="3" id="KW-0808">Transferase</keyword>
<dbReference type="GO" id="GO:0005524">
    <property type="term" value="F:ATP binding"/>
    <property type="evidence" value="ECO:0007669"/>
    <property type="project" value="UniProtKB-KW"/>
</dbReference>
<dbReference type="Pfam" id="PF13090">
    <property type="entry name" value="PP_kinase_C"/>
    <property type="match status" value="1"/>
</dbReference>
<keyword evidence="5" id="KW-0547">Nucleotide-binding</keyword>
<feature type="domain" description="Polyphosphate kinase middle" evidence="9">
    <location>
        <begin position="137"/>
        <end position="311"/>
    </location>
</feature>
<dbReference type="CDD" id="cd09165">
    <property type="entry name" value="PLDc_PaPPK1_C1_like"/>
    <property type="match status" value="1"/>
</dbReference>
<dbReference type="InterPro" id="IPR041108">
    <property type="entry name" value="PP_kinase_C_1"/>
</dbReference>
<dbReference type="InterPro" id="IPR036832">
    <property type="entry name" value="PPK_N_dom_sf"/>
</dbReference>
<keyword evidence="6" id="KW-0418">Kinase</keyword>
<evidence type="ECO:0000256" key="4">
    <source>
        <dbReference type="ARBA" id="ARBA00022723"/>
    </source>
</evidence>
<dbReference type="Pfam" id="PF13089">
    <property type="entry name" value="PP_kinase_N"/>
    <property type="match status" value="1"/>
</dbReference>
<evidence type="ECO:0000259" key="10">
    <source>
        <dbReference type="Pfam" id="PF13089"/>
    </source>
</evidence>
<dbReference type="Gene3D" id="1.20.58.310">
    <property type="entry name" value="Polyphosphate kinase N-terminal domain"/>
    <property type="match status" value="1"/>
</dbReference>
<evidence type="ECO:0000256" key="8">
    <source>
        <dbReference type="ARBA" id="ARBA00022842"/>
    </source>
</evidence>
<dbReference type="GO" id="GO:0006799">
    <property type="term" value="P:polyphosphate biosynthetic process"/>
    <property type="evidence" value="ECO:0007669"/>
    <property type="project" value="InterPro"/>
</dbReference>
<dbReference type="GO" id="GO:0009358">
    <property type="term" value="C:polyphosphate kinase complex"/>
    <property type="evidence" value="ECO:0007669"/>
    <property type="project" value="InterPro"/>
</dbReference>
<dbReference type="PIRSF" id="PIRSF015589">
    <property type="entry name" value="PP_kinase"/>
    <property type="match status" value="1"/>
</dbReference>
<evidence type="ECO:0000256" key="1">
    <source>
        <dbReference type="ARBA" id="ARBA00012960"/>
    </source>
</evidence>
<dbReference type="EMBL" id="CAFABA010000052">
    <property type="protein sequence ID" value="CAB4830545.1"/>
    <property type="molecule type" value="Genomic_DNA"/>
</dbReference>
<dbReference type="InterPro" id="IPR003414">
    <property type="entry name" value="PP_kinase"/>
</dbReference>
<dbReference type="PANTHER" id="PTHR30218">
    <property type="entry name" value="POLYPHOSPHATE KINASE"/>
    <property type="match status" value="1"/>
</dbReference>
<keyword evidence="7" id="KW-0067">ATP-binding</keyword>
<evidence type="ECO:0000256" key="7">
    <source>
        <dbReference type="ARBA" id="ARBA00022840"/>
    </source>
</evidence>
<dbReference type="InterPro" id="IPR025198">
    <property type="entry name" value="PPK_N_dom"/>
</dbReference>
<proteinExistence type="inferred from homology"/>
<accession>A0A6J6UPS2</accession>
<sequence length="700" mass="77200">MHDSSSAAPLAVGGWDVGEGYLNRELSWLAFNARVLALAADPARPLLERVQFCAIFSGNLDEFFQVRVAGLADQVAAGIEGSSPDGRSAETQVREIHAVVEQLLHELDELWRNDVAPAMAEAGIRVVRWTDLTVGERDELGYIFRSRIFPVLTPLAIDPGHPFPYISDLSLNLAVVLRDPAIDHNLSARVKVPARSPRFLRVGDTDQWVPLEEVIASHLHLLFPGLVVLEHHVFRVTRNADLTVREAEADDLLAAVESELRRRRFGRSVRLEIAATMSSDVRAMLVRELDLGDEDVYPISTLVDLSSLSQLAGLRRPDLSDRVWVGITEPRLVVDPENPRDIFETIRGGDVLVHHPYSSFSRSVIEFIRQAADDPLVLAIKITIYRTSGDSPIIEALIDAAENGKQVAVLVELKARFDERANIEAARRLEQAGVHVAYGLVGYKIHTKVCLVIRDDPDGVRSYCHVGTGNYNPRTARLYEDIGLFTADSDIGEDCTHLFNSLTGYGLSVEYKRLLVAPRTLRGGLVARIENEIELGGRIVLKMNSLVDAELIMLLQRASQAGVEIDLIVRGICCLRPGVPGVSDNIRVRSIVGRYLEHSRMFFFANGAGVGEPEYLIGSPDLMPRNLDRRVEALVPVTDPLLVERLAEILAVSLADDTLAWTLDAHGVWTRLAGGTLESHVEFQRLALARVAGLSAAVVH</sequence>
<dbReference type="GO" id="GO:0046872">
    <property type="term" value="F:metal ion binding"/>
    <property type="evidence" value="ECO:0007669"/>
    <property type="project" value="UniProtKB-KW"/>
</dbReference>